<dbReference type="GO" id="GO:0008184">
    <property type="term" value="F:glycogen phosphorylase activity"/>
    <property type="evidence" value="ECO:0007669"/>
    <property type="project" value="InterPro"/>
</dbReference>
<dbReference type="RefSeq" id="WP_083620294.1">
    <property type="nucleotide sequence ID" value="NZ_LR735014.1"/>
</dbReference>
<dbReference type="Proteomes" id="UP000182190">
    <property type="component" value="Unassembled WGS sequence"/>
</dbReference>
<evidence type="ECO:0000256" key="8">
    <source>
        <dbReference type="ARBA" id="ARBA00023277"/>
    </source>
</evidence>
<sequence>MSPSIPNSIFNDLMADDSETAPSLDYLQREFATNLLYLQGQLPTTATPQELYQALAYTIRQFLMPSWVKTTQTYSQNKVKQVCYFSTEYSLGSHLGNHLVNCNLWEPLKQCLEAFNLNLQDLVDQEIEPSLGYGNVAQLPIDQLDSLSTLNLPAIAYGIRYEFGSFDQEIHHGWQVERIDKWLRYGNPWEILRPEATVNVQLGGHTEAYYDQKERYRVRWIPQRCIKGVPYDTPISGYHSHTVNTLRLWKAEPIVSYNSQDFNIGDYYGRVQGKPFVELLTKVLYPHDERIQQKQLRLEQQFFFVSCSLQDMIRNHLATGENLETFDQHYSIQLHDTSSALAIAELMRLFVDEYGLEWEKSWSITRKTFTYLNPTLLPEVEEKWAMGLLGSLLPRHLEIIYEINNRFLIGVRNQYPGDFSKLSRLSLVDETGERYVRMTHLACIGSYAINGISLWQTERLKQSVIPDFYELTPEKFRTISSGITPRRWLVLANPRLTELITHKIGNSWIKNFADLHRLESELDQVEFRLAWRNIKQENKRNLASYIQQNCGITVNIDSIFDIQIERIQEYKRQHLNILKIITLYNRIRKNPDQDYVPQTFIFAGKTAPGYVMGKLMIKLIHAVGQVINSDPIIGDRLKVVFIPNVNETLSQHIYPAADVSEHLAMAGKKAGGIAILKPAFNAALTLGIVDGASEELRHVIGAENFFDFGLSLPEIEVLKAKGYNPWSYYHENESLRESIDQIASGYFSQGDPNLFKTLIDALLYHDEYMVFADYQSYMDCQDKISQTYRDWETWTRMSILTVARLGSFSSDGIVQAYSENVWRIHPV</sequence>
<evidence type="ECO:0000256" key="10">
    <source>
        <dbReference type="RuleBase" id="RU000587"/>
    </source>
</evidence>
<dbReference type="EMBL" id="CZCS02000205">
    <property type="protein sequence ID" value="VXD22100.1"/>
    <property type="molecule type" value="Genomic_DNA"/>
</dbReference>
<dbReference type="AlphaFoldDB" id="A0A7Z9BT80"/>
<dbReference type="GO" id="GO:0005980">
    <property type="term" value="P:glycogen catabolic process"/>
    <property type="evidence" value="ECO:0007669"/>
    <property type="project" value="TreeGrafter"/>
</dbReference>
<comment type="function">
    <text evidence="10">Allosteric enzyme that catalyzes the rate-limiting step in glycogen catabolism, the phosphorolytic cleavage of glycogen to produce glucose-1-phosphate, and plays a central role in maintaining cellular and organismal glucose homeostasis.</text>
</comment>
<organism evidence="11 12">
    <name type="scientific">Planktothrix paucivesiculata PCC 9631</name>
    <dbReference type="NCBI Taxonomy" id="671071"/>
    <lineage>
        <taxon>Bacteria</taxon>
        <taxon>Bacillati</taxon>
        <taxon>Cyanobacteriota</taxon>
        <taxon>Cyanophyceae</taxon>
        <taxon>Oscillatoriophycideae</taxon>
        <taxon>Oscillatoriales</taxon>
        <taxon>Microcoleaceae</taxon>
        <taxon>Planktothrix</taxon>
    </lineage>
</organism>
<dbReference type="GO" id="GO:0005737">
    <property type="term" value="C:cytoplasm"/>
    <property type="evidence" value="ECO:0007669"/>
    <property type="project" value="TreeGrafter"/>
</dbReference>
<dbReference type="PANTHER" id="PTHR11468:SF3">
    <property type="entry name" value="GLYCOGEN PHOSPHORYLASE, LIVER FORM"/>
    <property type="match status" value="1"/>
</dbReference>
<dbReference type="FunFam" id="3.40.50.2000:FF:000153">
    <property type="entry name" value="Alpha-1,4 glucan phosphorylase"/>
    <property type="match status" value="1"/>
</dbReference>
<dbReference type="Pfam" id="PF00343">
    <property type="entry name" value="Phosphorylase"/>
    <property type="match status" value="1"/>
</dbReference>
<evidence type="ECO:0000256" key="9">
    <source>
        <dbReference type="PIRSR" id="PIRSR000460-1"/>
    </source>
</evidence>
<dbReference type="EC" id="2.4.1.1" evidence="10"/>
<evidence type="ECO:0000313" key="12">
    <source>
        <dbReference type="Proteomes" id="UP000182190"/>
    </source>
</evidence>
<keyword evidence="3" id="KW-0597">Phosphoprotein</keyword>
<reference evidence="11" key="1">
    <citation type="submission" date="2019-10" db="EMBL/GenBank/DDBJ databases">
        <authorList>
            <consortium name="Genoscope - CEA"/>
            <person name="William W."/>
        </authorList>
    </citation>
    <scope>NUCLEOTIDE SEQUENCE [LARGE SCALE GENOMIC DNA]</scope>
    <source>
        <strain evidence="11">BBR_PRJEB10994</strain>
    </source>
</reference>
<dbReference type="PIRSF" id="PIRSF000460">
    <property type="entry name" value="Pprylas_GlgP"/>
    <property type="match status" value="1"/>
</dbReference>
<keyword evidence="12" id="KW-1185">Reference proteome</keyword>
<dbReference type="OrthoDB" id="434522at2"/>
<dbReference type="FunFam" id="3.40.50.2000:FF:000005">
    <property type="entry name" value="Alpha-1,4 glucan phosphorylase"/>
    <property type="match status" value="1"/>
</dbReference>
<dbReference type="PANTHER" id="PTHR11468">
    <property type="entry name" value="GLYCOGEN PHOSPHORYLASE"/>
    <property type="match status" value="1"/>
</dbReference>
<proteinExistence type="inferred from homology"/>
<dbReference type="NCBIfam" id="TIGR02093">
    <property type="entry name" value="P_ylase"/>
    <property type="match status" value="1"/>
</dbReference>
<comment type="catalytic activity">
    <reaction evidence="10">
        <text>[(1-&gt;4)-alpha-D-glucosyl](n) + phosphate = [(1-&gt;4)-alpha-D-glucosyl](n-1) + alpha-D-glucose 1-phosphate</text>
        <dbReference type="Rhea" id="RHEA:41732"/>
        <dbReference type="Rhea" id="RHEA-COMP:9584"/>
        <dbReference type="Rhea" id="RHEA-COMP:9586"/>
        <dbReference type="ChEBI" id="CHEBI:15444"/>
        <dbReference type="ChEBI" id="CHEBI:43474"/>
        <dbReference type="ChEBI" id="CHEBI:58601"/>
        <dbReference type="EC" id="2.4.1.1"/>
    </reaction>
</comment>
<comment type="similarity">
    <text evidence="2 10">Belongs to the glycogen phosphorylase family.</text>
</comment>
<keyword evidence="7 9" id="KW-0663">Pyridoxal phosphate</keyword>
<keyword evidence="6 10" id="KW-0808">Transferase</keyword>
<evidence type="ECO:0000256" key="4">
    <source>
        <dbReference type="ARBA" id="ARBA00022600"/>
    </source>
</evidence>
<comment type="caution">
    <text evidence="11">The sequence shown here is derived from an EMBL/GenBank/DDBJ whole genome shotgun (WGS) entry which is preliminary data.</text>
</comment>
<keyword evidence="4" id="KW-0321">Glycogen metabolism</keyword>
<evidence type="ECO:0000256" key="1">
    <source>
        <dbReference type="ARBA" id="ARBA00001933"/>
    </source>
</evidence>
<dbReference type="InterPro" id="IPR000811">
    <property type="entry name" value="Glyco_trans_35"/>
</dbReference>
<evidence type="ECO:0000256" key="6">
    <source>
        <dbReference type="ARBA" id="ARBA00022679"/>
    </source>
</evidence>
<dbReference type="Gene3D" id="3.40.50.2000">
    <property type="entry name" value="Glycogen Phosphorylase B"/>
    <property type="match status" value="2"/>
</dbReference>
<evidence type="ECO:0000256" key="5">
    <source>
        <dbReference type="ARBA" id="ARBA00022676"/>
    </source>
</evidence>
<keyword evidence="5 10" id="KW-0328">Glycosyltransferase</keyword>
<accession>A0A7Z9BT80</accession>
<evidence type="ECO:0000256" key="7">
    <source>
        <dbReference type="ARBA" id="ARBA00022898"/>
    </source>
</evidence>
<evidence type="ECO:0000256" key="2">
    <source>
        <dbReference type="ARBA" id="ARBA00006047"/>
    </source>
</evidence>
<keyword evidence="8 10" id="KW-0119">Carbohydrate metabolism</keyword>
<evidence type="ECO:0000256" key="3">
    <source>
        <dbReference type="ARBA" id="ARBA00022553"/>
    </source>
</evidence>
<protein>
    <recommendedName>
        <fullName evidence="10">Alpha-1,4 glucan phosphorylase</fullName>
        <ecNumber evidence="10">2.4.1.1</ecNumber>
    </recommendedName>
</protein>
<dbReference type="SUPFAM" id="SSF53756">
    <property type="entry name" value="UDP-Glycosyltransferase/glycogen phosphorylase"/>
    <property type="match status" value="1"/>
</dbReference>
<name>A0A7Z9BT80_9CYAN</name>
<evidence type="ECO:0000313" key="11">
    <source>
        <dbReference type="EMBL" id="VXD22100.1"/>
    </source>
</evidence>
<comment type="cofactor">
    <cofactor evidence="1 10">
        <name>pyridoxal 5'-phosphate</name>
        <dbReference type="ChEBI" id="CHEBI:597326"/>
    </cofactor>
</comment>
<dbReference type="GO" id="GO:0030170">
    <property type="term" value="F:pyridoxal phosphate binding"/>
    <property type="evidence" value="ECO:0007669"/>
    <property type="project" value="InterPro"/>
</dbReference>
<feature type="modified residue" description="N6-(pyridoxal phosphate)lysine" evidence="9">
    <location>
        <position position="677"/>
    </location>
</feature>
<gene>
    <name evidence="11" type="primary">glgP</name>
    <name evidence="11" type="ORF">PL9631_630020</name>
</gene>
<dbReference type="InterPro" id="IPR011833">
    <property type="entry name" value="Glycg_phsphrylas"/>
</dbReference>